<dbReference type="OrthoDB" id="3945418at2759"/>
<dbReference type="InterPro" id="IPR002397">
    <property type="entry name" value="Cyt_P450_B"/>
</dbReference>
<reference evidence="9 10" key="1">
    <citation type="submission" date="2019-04" db="EMBL/GenBank/DDBJ databases">
        <title>Comparative genomics and transcriptomics to analyze fruiting body development in filamentous ascomycetes.</title>
        <authorList>
            <consortium name="DOE Joint Genome Institute"/>
            <person name="Lutkenhaus R."/>
            <person name="Traeger S."/>
            <person name="Breuer J."/>
            <person name="Kuo A."/>
            <person name="Lipzen A."/>
            <person name="Pangilinan J."/>
            <person name="Dilworth D."/>
            <person name="Sandor L."/>
            <person name="Poggeler S."/>
            <person name="Barry K."/>
            <person name="Grigoriev I.V."/>
            <person name="Nowrousian M."/>
        </authorList>
    </citation>
    <scope>NUCLEOTIDE SEQUENCE [LARGE SCALE GENOMIC DNA]</scope>
    <source>
        <strain evidence="9 10">CBS 389.68</strain>
    </source>
</reference>
<sequence length="418" mass="46205">MRGSSPAIPSEIPQFPFKRPTGTEPPAEYAKMRAKCPVAKVQLFDGSQPFLVTKHKDICDVLTDNRLSKQRMRSGFPELSPGGKLAAKNRPTFVDMDPPDHMHQRRMVEPFFTHEYVDSLRPQIQQTVDTQLDNMLKKGCAKPVDLVEKFALPVPTHTIYSILGVPFEDLPYLTEQAAIRSNGSSTAAEASQANQQLLDYIGALVEKRLDIPEKDLISMLVTEYVQPGKLEKADAVQIAFLLLVAGNATMVNMIALGVWTLDQHPDQLAKLKQDPSLVPKFVEELCRYHTASALATRRVAKETIQLHGQTIPAGTGLIAATQSGNRDADVFPNPDKFDMMRPRGRESALGFGYGEHRCVGERLARTELEIVFSTLYRKIPGLRVADGGMGDMGEGKDKAVRFSPAGKDVGIAELRVVW</sequence>
<dbReference type="Proteomes" id="UP000298138">
    <property type="component" value="Unassembled WGS sequence"/>
</dbReference>
<dbReference type="GO" id="GO:0016705">
    <property type="term" value="F:oxidoreductase activity, acting on paired donors, with incorporation or reduction of molecular oxygen"/>
    <property type="evidence" value="ECO:0007669"/>
    <property type="project" value="InterPro"/>
</dbReference>
<organism evidence="9 10">
    <name type="scientific">Ascodesmis nigricans</name>
    <dbReference type="NCBI Taxonomy" id="341454"/>
    <lineage>
        <taxon>Eukaryota</taxon>
        <taxon>Fungi</taxon>
        <taxon>Dikarya</taxon>
        <taxon>Ascomycota</taxon>
        <taxon>Pezizomycotina</taxon>
        <taxon>Pezizomycetes</taxon>
        <taxon>Pezizales</taxon>
        <taxon>Ascodesmidaceae</taxon>
        <taxon>Ascodesmis</taxon>
    </lineage>
</organism>
<evidence type="ECO:0000256" key="7">
    <source>
        <dbReference type="RuleBase" id="RU000461"/>
    </source>
</evidence>
<feature type="region of interest" description="Disordered" evidence="8">
    <location>
        <begin position="1"/>
        <end position="26"/>
    </location>
</feature>
<dbReference type="PRINTS" id="PR00359">
    <property type="entry name" value="BP450"/>
</dbReference>
<keyword evidence="10" id="KW-1185">Reference proteome</keyword>
<proteinExistence type="inferred from homology"/>
<dbReference type="EMBL" id="ML220165">
    <property type="protein sequence ID" value="TGZ76836.1"/>
    <property type="molecule type" value="Genomic_DNA"/>
</dbReference>
<evidence type="ECO:0000256" key="3">
    <source>
        <dbReference type="ARBA" id="ARBA00022723"/>
    </source>
</evidence>
<accession>A0A4S2MIT7</accession>
<dbReference type="STRING" id="341454.A0A4S2MIT7"/>
<evidence type="ECO:0000313" key="9">
    <source>
        <dbReference type="EMBL" id="TGZ76836.1"/>
    </source>
</evidence>
<keyword evidence="2 7" id="KW-0349">Heme</keyword>
<dbReference type="PANTHER" id="PTHR46696:SF6">
    <property type="entry name" value="P450, PUTATIVE (EUROFUNG)-RELATED"/>
    <property type="match status" value="1"/>
</dbReference>
<dbReference type="SUPFAM" id="SSF48264">
    <property type="entry name" value="Cytochrome P450"/>
    <property type="match status" value="1"/>
</dbReference>
<dbReference type="CDD" id="cd11030">
    <property type="entry name" value="CYP105-like"/>
    <property type="match status" value="1"/>
</dbReference>
<evidence type="ECO:0000256" key="4">
    <source>
        <dbReference type="ARBA" id="ARBA00023002"/>
    </source>
</evidence>
<dbReference type="FunFam" id="1.10.630.10:FF:000018">
    <property type="entry name" value="Cytochrome P450 monooxygenase"/>
    <property type="match status" value="1"/>
</dbReference>
<keyword evidence="3 7" id="KW-0479">Metal-binding</keyword>
<dbReference type="PROSITE" id="PS00086">
    <property type="entry name" value="CYTOCHROME_P450"/>
    <property type="match status" value="1"/>
</dbReference>
<dbReference type="GO" id="GO:0005506">
    <property type="term" value="F:iron ion binding"/>
    <property type="evidence" value="ECO:0007669"/>
    <property type="project" value="InterPro"/>
</dbReference>
<dbReference type="GO" id="GO:0020037">
    <property type="term" value="F:heme binding"/>
    <property type="evidence" value="ECO:0007669"/>
    <property type="project" value="InterPro"/>
</dbReference>
<dbReference type="PANTHER" id="PTHR46696">
    <property type="entry name" value="P450, PUTATIVE (EUROFUNG)-RELATED"/>
    <property type="match status" value="1"/>
</dbReference>
<evidence type="ECO:0000256" key="6">
    <source>
        <dbReference type="ARBA" id="ARBA00023033"/>
    </source>
</evidence>
<dbReference type="Pfam" id="PF00067">
    <property type="entry name" value="p450"/>
    <property type="match status" value="1"/>
</dbReference>
<protein>
    <submittedName>
        <fullName evidence="9">Cytochrome P450</fullName>
    </submittedName>
</protein>
<dbReference type="AlphaFoldDB" id="A0A4S2MIT7"/>
<dbReference type="InterPro" id="IPR017972">
    <property type="entry name" value="Cyt_P450_CS"/>
</dbReference>
<dbReference type="GO" id="GO:0004497">
    <property type="term" value="F:monooxygenase activity"/>
    <property type="evidence" value="ECO:0007669"/>
    <property type="project" value="UniProtKB-KW"/>
</dbReference>
<dbReference type="InterPro" id="IPR001128">
    <property type="entry name" value="Cyt_P450"/>
</dbReference>
<evidence type="ECO:0000256" key="5">
    <source>
        <dbReference type="ARBA" id="ARBA00023004"/>
    </source>
</evidence>
<dbReference type="InterPro" id="IPR036396">
    <property type="entry name" value="Cyt_P450_sf"/>
</dbReference>
<gene>
    <name evidence="9" type="ORF">EX30DRAFT_311948</name>
</gene>
<keyword evidence="4 7" id="KW-0560">Oxidoreductase</keyword>
<keyword evidence="6 7" id="KW-0503">Monooxygenase</keyword>
<name>A0A4S2MIT7_9PEZI</name>
<evidence type="ECO:0000256" key="2">
    <source>
        <dbReference type="ARBA" id="ARBA00022617"/>
    </source>
</evidence>
<keyword evidence="5 7" id="KW-0408">Iron</keyword>
<comment type="similarity">
    <text evidence="1 7">Belongs to the cytochrome P450 family.</text>
</comment>
<evidence type="ECO:0000313" key="10">
    <source>
        <dbReference type="Proteomes" id="UP000298138"/>
    </source>
</evidence>
<evidence type="ECO:0000256" key="8">
    <source>
        <dbReference type="SAM" id="MobiDB-lite"/>
    </source>
</evidence>
<dbReference type="InParanoid" id="A0A4S2MIT7"/>
<evidence type="ECO:0000256" key="1">
    <source>
        <dbReference type="ARBA" id="ARBA00010617"/>
    </source>
</evidence>
<dbReference type="Gene3D" id="1.10.630.10">
    <property type="entry name" value="Cytochrome P450"/>
    <property type="match status" value="1"/>
</dbReference>